<accession>A0A915ELH2</accession>
<evidence type="ECO:0000313" key="2">
    <source>
        <dbReference type="WBParaSite" id="jg7995"/>
    </source>
</evidence>
<evidence type="ECO:0000313" key="1">
    <source>
        <dbReference type="Proteomes" id="UP000887574"/>
    </source>
</evidence>
<name>A0A915ELH2_9BILA</name>
<keyword evidence="1" id="KW-1185">Reference proteome</keyword>
<dbReference type="WBParaSite" id="jg7995">
    <property type="protein sequence ID" value="jg7995"/>
    <property type="gene ID" value="jg7995"/>
</dbReference>
<dbReference type="AlphaFoldDB" id="A0A915ELH2"/>
<sequence length="92" mass="10295">MKGEHARTQMHALFAQLLGLIKGERDCQQPPKSVCVSRKPTYPAAVAADPPSCSMEAEKLFGYERRESSPLFWLCIEVVIVLGWLHSCSSFQ</sequence>
<dbReference type="Proteomes" id="UP000887574">
    <property type="component" value="Unplaced"/>
</dbReference>
<protein>
    <submittedName>
        <fullName evidence="2">Uncharacterized protein</fullName>
    </submittedName>
</protein>
<reference evidence="2" key="1">
    <citation type="submission" date="2022-11" db="UniProtKB">
        <authorList>
            <consortium name="WormBaseParasite"/>
        </authorList>
    </citation>
    <scope>IDENTIFICATION</scope>
</reference>
<proteinExistence type="predicted"/>
<organism evidence="1 2">
    <name type="scientific">Ditylenchus dipsaci</name>
    <dbReference type="NCBI Taxonomy" id="166011"/>
    <lineage>
        <taxon>Eukaryota</taxon>
        <taxon>Metazoa</taxon>
        <taxon>Ecdysozoa</taxon>
        <taxon>Nematoda</taxon>
        <taxon>Chromadorea</taxon>
        <taxon>Rhabditida</taxon>
        <taxon>Tylenchina</taxon>
        <taxon>Tylenchomorpha</taxon>
        <taxon>Sphaerularioidea</taxon>
        <taxon>Anguinidae</taxon>
        <taxon>Anguininae</taxon>
        <taxon>Ditylenchus</taxon>
    </lineage>
</organism>